<keyword evidence="1" id="KW-0863">Zinc-finger</keyword>
<name>A0ABS8UXK6_DATST</name>
<feature type="compositionally biased region" description="Basic and acidic residues" evidence="2">
    <location>
        <begin position="1"/>
        <end position="10"/>
    </location>
</feature>
<evidence type="ECO:0000313" key="4">
    <source>
        <dbReference type="EMBL" id="MCD9639551.1"/>
    </source>
</evidence>
<comment type="catalytic activity">
    <reaction evidence="1">
        <text>S-ubiquitinyl-[E2 ubiquitin-conjugating enzyme]-L-cysteine + [acceptor protein]-L-lysine = [E2 ubiquitin-conjugating enzyme]-L-cysteine + N(6)-ubiquitinyl-[acceptor protein]-L-lysine.</text>
        <dbReference type="EC" id="2.3.2.27"/>
    </reaction>
</comment>
<gene>
    <name evidence="4" type="ORF">HAX54_024167</name>
</gene>
<feature type="domain" description="E3 ubiquitin-protein ligase listerin N-terminal" evidence="3">
    <location>
        <begin position="58"/>
        <end position="105"/>
    </location>
</feature>
<dbReference type="Pfam" id="PF22958">
    <property type="entry name" value="Ltn1_1st"/>
    <property type="match status" value="1"/>
</dbReference>
<feature type="region of interest" description="Disordered" evidence="2">
    <location>
        <begin position="1"/>
        <end position="30"/>
    </location>
</feature>
<evidence type="ECO:0000256" key="2">
    <source>
        <dbReference type="SAM" id="MobiDB-lite"/>
    </source>
</evidence>
<keyword evidence="5" id="KW-1185">Reference proteome</keyword>
<keyword evidence="1" id="KW-0862">Zinc</keyword>
<comment type="caution">
    <text evidence="4">The sequence shown here is derived from an EMBL/GenBank/DDBJ whole genome shotgun (WGS) entry which is preliminary data.</text>
</comment>
<dbReference type="Proteomes" id="UP000823775">
    <property type="component" value="Unassembled WGS sequence"/>
</dbReference>
<dbReference type="PANTHER" id="PTHR12389">
    <property type="entry name" value="ZINC FINGER PROTEIN 294"/>
    <property type="match status" value="1"/>
</dbReference>
<evidence type="ECO:0000256" key="1">
    <source>
        <dbReference type="RuleBase" id="RU367090"/>
    </source>
</evidence>
<dbReference type="InterPro" id="IPR039795">
    <property type="entry name" value="LTN1/Rkr1"/>
</dbReference>
<dbReference type="PANTHER" id="PTHR12389:SF0">
    <property type="entry name" value="E3 UBIQUITIN-PROTEIN LIGASE LISTERIN"/>
    <property type="match status" value="1"/>
</dbReference>
<protein>
    <recommendedName>
        <fullName evidence="1">E3 ubiquitin-protein ligase listerin</fullName>
        <ecNumber evidence="1">2.3.2.27</ecNumber>
    </recommendedName>
    <alternativeName>
        <fullName evidence="1">RING-type E3 ubiquitin transferase listerin</fullName>
    </alternativeName>
</protein>
<comment type="subunit">
    <text evidence="1">Component of the ribosome quality control complex (RQC).</text>
</comment>
<comment type="pathway">
    <text evidence="1">Protein modification; protein ubiquitination.</text>
</comment>
<comment type="similarity">
    <text evidence="1">Belongs to the LTN1 family.</text>
</comment>
<proteinExistence type="inferred from homology"/>
<feature type="compositionally biased region" description="Low complexity" evidence="2">
    <location>
        <begin position="14"/>
        <end position="26"/>
    </location>
</feature>
<comment type="function">
    <text evidence="1">E3 ubiquitin-protein ligase. Component of the ribosome quality control complex (RQC), a ribosome-associated complex that mediates ubiquitination and extraction of incompletely synthesized nascent chains for proteasomal degradation.</text>
</comment>
<reference evidence="4 5" key="1">
    <citation type="journal article" date="2021" name="BMC Genomics">
        <title>Datura genome reveals duplications of psychoactive alkaloid biosynthetic genes and high mutation rate following tissue culture.</title>
        <authorList>
            <person name="Rajewski A."/>
            <person name="Carter-House D."/>
            <person name="Stajich J."/>
            <person name="Litt A."/>
        </authorList>
    </citation>
    <scope>NUCLEOTIDE SEQUENCE [LARGE SCALE GENOMIC DNA]</scope>
    <source>
        <strain evidence="4">AR-01</strain>
    </source>
</reference>
<evidence type="ECO:0000313" key="5">
    <source>
        <dbReference type="Proteomes" id="UP000823775"/>
    </source>
</evidence>
<evidence type="ECO:0000259" key="3">
    <source>
        <dbReference type="Pfam" id="PF22958"/>
    </source>
</evidence>
<sequence>MGRPKGDGARSKSRPSSSSLAASLLPQGSTPVGFGGYMGCSRVDSSLSTEDSPPFLDIDSEVAQHLKRLARKDPITKLKALASLSQLFQQKTAKEIIPIIPQWKQNC</sequence>
<dbReference type="InterPro" id="IPR054476">
    <property type="entry name" value="Ltn1_N"/>
</dbReference>
<dbReference type="EMBL" id="JACEIK010002940">
    <property type="protein sequence ID" value="MCD9639551.1"/>
    <property type="molecule type" value="Genomic_DNA"/>
</dbReference>
<keyword evidence="1" id="KW-0479">Metal-binding</keyword>
<organism evidence="4 5">
    <name type="scientific">Datura stramonium</name>
    <name type="common">Jimsonweed</name>
    <name type="synonym">Common thornapple</name>
    <dbReference type="NCBI Taxonomy" id="4076"/>
    <lineage>
        <taxon>Eukaryota</taxon>
        <taxon>Viridiplantae</taxon>
        <taxon>Streptophyta</taxon>
        <taxon>Embryophyta</taxon>
        <taxon>Tracheophyta</taxon>
        <taxon>Spermatophyta</taxon>
        <taxon>Magnoliopsida</taxon>
        <taxon>eudicotyledons</taxon>
        <taxon>Gunneridae</taxon>
        <taxon>Pentapetalae</taxon>
        <taxon>asterids</taxon>
        <taxon>lamiids</taxon>
        <taxon>Solanales</taxon>
        <taxon>Solanaceae</taxon>
        <taxon>Solanoideae</taxon>
        <taxon>Datureae</taxon>
        <taxon>Datura</taxon>
    </lineage>
</organism>
<keyword evidence="1" id="KW-0808">Transferase</keyword>
<accession>A0ABS8UXK6</accession>
<keyword evidence="1" id="KW-0833">Ubl conjugation pathway</keyword>
<dbReference type="EC" id="2.3.2.27" evidence="1"/>